<evidence type="ECO:0000313" key="1">
    <source>
        <dbReference type="EMBL" id="QEK64793.1"/>
    </source>
</evidence>
<evidence type="ECO:0000313" key="2">
    <source>
        <dbReference type="Proteomes" id="UP000325032"/>
    </source>
</evidence>
<organism evidence="1 2">
    <name type="scientific">Bacillus safensis</name>
    <dbReference type="NCBI Taxonomy" id="561879"/>
    <lineage>
        <taxon>Bacteria</taxon>
        <taxon>Bacillati</taxon>
        <taxon>Bacillota</taxon>
        <taxon>Bacilli</taxon>
        <taxon>Bacillales</taxon>
        <taxon>Bacillaceae</taxon>
        <taxon>Bacillus</taxon>
    </lineage>
</organism>
<dbReference type="AlphaFoldDB" id="A0A5C0WLT2"/>
<accession>A0A5C0WLT2</accession>
<sequence length="110" mass="13439">MIKSHIHDSDQHSSLKGILADEEYVLKKFRGKKRYFRNMWEEVNTCDLKLDRDSWFYFWHTHLDFFGVGKNSLKIRREHIKAHIALYHRRLKQLESFEKSIPNLDLYSRT</sequence>
<keyword evidence="2" id="KW-1185">Reference proteome</keyword>
<gene>
    <name evidence="1" type="ORF">FX981_03062</name>
</gene>
<proteinExistence type="predicted"/>
<name>A0A5C0WLT2_BACIA</name>
<protein>
    <submittedName>
        <fullName evidence="1">Uncharacterized protein</fullName>
    </submittedName>
</protein>
<dbReference type="EMBL" id="CP043404">
    <property type="protein sequence ID" value="QEK64793.1"/>
    <property type="molecule type" value="Genomic_DNA"/>
</dbReference>
<dbReference type="Proteomes" id="UP000325032">
    <property type="component" value="Chromosome"/>
</dbReference>
<reference evidence="1 2" key="1">
    <citation type="journal article" date="2018" name="Plant Biotechnol. Rep.">
        <title>Diversity and antifungal activity of endophytic bacteria associated with Panax ginseng seedlings.</title>
        <authorList>
            <person name="Park J.M."/>
            <person name="Hong C.E."/>
            <person name="Jo S.H."/>
        </authorList>
    </citation>
    <scope>NUCLEOTIDE SEQUENCE [LARGE SCALE GENOMIC DNA]</scope>
    <source>
        <strain evidence="1 2">PgKB20</strain>
    </source>
</reference>